<gene>
    <name evidence="8" type="ORF">J3U88_16235</name>
</gene>
<dbReference type="InterPro" id="IPR038987">
    <property type="entry name" value="MoeA-like"/>
</dbReference>
<dbReference type="EMBL" id="JAFREP010000015">
    <property type="protein sequence ID" value="MBO1320024.1"/>
    <property type="molecule type" value="Genomic_DNA"/>
</dbReference>
<dbReference type="UniPathway" id="UPA00344"/>
<dbReference type="PANTHER" id="PTHR10192">
    <property type="entry name" value="MOLYBDOPTERIN BIOSYNTHESIS PROTEIN"/>
    <property type="match status" value="1"/>
</dbReference>
<dbReference type="Pfam" id="PF03454">
    <property type="entry name" value="MoeA_C"/>
    <property type="match status" value="1"/>
</dbReference>
<dbReference type="SUPFAM" id="SSF63882">
    <property type="entry name" value="MoeA N-terminal region -like"/>
    <property type="match status" value="1"/>
</dbReference>
<dbReference type="Proteomes" id="UP000664417">
    <property type="component" value="Unassembled WGS sequence"/>
</dbReference>
<dbReference type="Pfam" id="PF00994">
    <property type="entry name" value="MoCF_biosynth"/>
    <property type="match status" value="1"/>
</dbReference>
<proteinExistence type="inferred from homology"/>
<evidence type="ECO:0000256" key="3">
    <source>
        <dbReference type="ARBA" id="ARBA00010763"/>
    </source>
</evidence>
<evidence type="ECO:0000313" key="8">
    <source>
        <dbReference type="EMBL" id="MBO1320024.1"/>
    </source>
</evidence>
<evidence type="ECO:0000256" key="6">
    <source>
        <dbReference type="RuleBase" id="RU365090"/>
    </source>
</evidence>
<evidence type="ECO:0000256" key="2">
    <source>
        <dbReference type="ARBA" id="ARBA00005046"/>
    </source>
</evidence>
<comment type="function">
    <text evidence="1 6">Catalyzes the insertion of molybdate into adenylated molybdopterin with the concomitant release of AMP.</text>
</comment>
<dbReference type="PANTHER" id="PTHR10192:SF5">
    <property type="entry name" value="GEPHYRIN"/>
    <property type="match status" value="1"/>
</dbReference>
<keyword evidence="9" id="KW-1185">Reference proteome</keyword>
<feature type="domain" description="MoaB/Mog" evidence="7">
    <location>
        <begin position="196"/>
        <end position="348"/>
    </location>
</feature>
<dbReference type="GO" id="GO:0046872">
    <property type="term" value="F:metal ion binding"/>
    <property type="evidence" value="ECO:0007669"/>
    <property type="project" value="UniProtKB-UniRule"/>
</dbReference>
<name>A0A8J7U4Q1_9BACT</name>
<keyword evidence="4 6" id="KW-0501">Molybdenum cofactor biosynthesis</keyword>
<dbReference type="GO" id="GO:0005829">
    <property type="term" value="C:cytosol"/>
    <property type="evidence" value="ECO:0007669"/>
    <property type="project" value="TreeGrafter"/>
</dbReference>
<dbReference type="InterPro" id="IPR036135">
    <property type="entry name" value="MoeA_linker/N_sf"/>
</dbReference>
<dbReference type="InterPro" id="IPR001453">
    <property type="entry name" value="MoaB/Mog_dom"/>
</dbReference>
<keyword evidence="6" id="KW-0460">Magnesium</keyword>
<organism evidence="8 9">
    <name type="scientific">Acanthopleuribacter pedis</name>
    <dbReference type="NCBI Taxonomy" id="442870"/>
    <lineage>
        <taxon>Bacteria</taxon>
        <taxon>Pseudomonadati</taxon>
        <taxon>Acidobacteriota</taxon>
        <taxon>Holophagae</taxon>
        <taxon>Acanthopleuribacterales</taxon>
        <taxon>Acanthopleuribacteraceae</taxon>
        <taxon>Acanthopleuribacter</taxon>
    </lineage>
</organism>
<comment type="caution">
    <text evidence="8">The sequence shown here is derived from an EMBL/GenBank/DDBJ whole genome shotgun (WGS) entry which is preliminary data.</text>
</comment>
<accession>A0A8J7U4Q1</accession>
<comment type="catalytic activity">
    <reaction evidence="5">
        <text>adenylyl-molybdopterin + molybdate = Mo-molybdopterin + AMP + H(+)</text>
        <dbReference type="Rhea" id="RHEA:35047"/>
        <dbReference type="ChEBI" id="CHEBI:15378"/>
        <dbReference type="ChEBI" id="CHEBI:36264"/>
        <dbReference type="ChEBI" id="CHEBI:62727"/>
        <dbReference type="ChEBI" id="CHEBI:71302"/>
        <dbReference type="ChEBI" id="CHEBI:456215"/>
        <dbReference type="EC" id="2.10.1.1"/>
    </reaction>
</comment>
<dbReference type="InterPro" id="IPR036688">
    <property type="entry name" value="MoeA_C_domain_IV_sf"/>
</dbReference>
<dbReference type="Gene3D" id="3.40.980.10">
    <property type="entry name" value="MoaB/Mog-like domain"/>
    <property type="match status" value="1"/>
</dbReference>
<dbReference type="CDD" id="cd00887">
    <property type="entry name" value="MoeA"/>
    <property type="match status" value="1"/>
</dbReference>
<comment type="cofactor">
    <cofactor evidence="6">
        <name>Mg(2+)</name>
        <dbReference type="ChEBI" id="CHEBI:18420"/>
    </cofactor>
</comment>
<dbReference type="Gene3D" id="2.40.340.10">
    <property type="entry name" value="MoeA, C-terminal, domain IV"/>
    <property type="match status" value="1"/>
</dbReference>
<keyword evidence="6" id="KW-0500">Molybdenum</keyword>
<dbReference type="InterPro" id="IPR005110">
    <property type="entry name" value="MoeA_linker/N"/>
</dbReference>
<keyword evidence="6" id="KW-0479">Metal-binding</keyword>
<dbReference type="Gene3D" id="3.90.105.10">
    <property type="entry name" value="Molybdopterin biosynthesis moea protein, domain 2"/>
    <property type="match status" value="1"/>
</dbReference>
<dbReference type="GO" id="GO:0061599">
    <property type="term" value="F:molybdopterin molybdotransferase activity"/>
    <property type="evidence" value="ECO:0007669"/>
    <property type="project" value="UniProtKB-UniRule"/>
</dbReference>
<evidence type="ECO:0000256" key="1">
    <source>
        <dbReference type="ARBA" id="ARBA00002901"/>
    </source>
</evidence>
<comment type="similarity">
    <text evidence="3 6">Belongs to the MoeA family.</text>
</comment>
<dbReference type="GO" id="GO:0006777">
    <property type="term" value="P:Mo-molybdopterin cofactor biosynthetic process"/>
    <property type="evidence" value="ECO:0007669"/>
    <property type="project" value="UniProtKB-UniRule"/>
</dbReference>
<keyword evidence="6" id="KW-0808">Transferase</keyword>
<dbReference type="EC" id="2.10.1.1" evidence="6"/>
<dbReference type="RefSeq" id="WP_207859977.1">
    <property type="nucleotide sequence ID" value="NZ_JAFREP010000015.1"/>
</dbReference>
<dbReference type="InterPro" id="IPR005111">
    <property type="entry name" value="MoeA_C_domain_IV"/>
</dbReference>
<evidence type="ECO:0000256" key="4">
    <source>
        <dbReference type="ARBA" id="ARBA00023150"/>
    </source>
</evidence>
<evidence type="ECO:0000313" key="9">
    <source>
        <dbReference type="Proteomes" id="UP000664417"/>
    </source>
</evidence>
<protein>
    <recommendedName>
        <fullName evidence="6">Molybdopterin molybdenumtransferase</fullName>
        <ecNumber evidence="6">2.10.1.1</ecNumber>
    </recommendedName>
</protein>
<dbReference type="Gene3D" id="2.170.190.11">
    <property type="entry name" value="Molybdopterin biosynthesis moea protein, domain 3"/>
    <property type="match status" value="1"/>
</dbReference>
<dbReference type="AlphaFoldDB" id="A0A8J7U4Q1"/>
<dbReference type="SUPFAM" id="SSF53218">
    <property type="entry name" value="Molybdenum cofactor biosynthesis proteins"/>
    <property type="match status" value="1"/>
</dbReference>
<comment type="pathway">
    <text evidence="2 6">Cofactor biosynthesis; molybdopterin biosynthesis.</text>
</comment>
<sequence length="434" mass="45455">MAGAHHRPAHPFMIELEEAWRLLAETVAAVSPAPANPSLPVEAALGRVLAETVVARCDNPPFDQSAMDGIALSAALKKPGEPLACPVVATVAAGDVPDDAKPIGQNCVRIMTGAPIPSTCDTVVMVEDVSFTPGEPEIAHLQNELIVGRHIRRRGENIARGEVLAPAGTRVTAPMLAALLSQGVRRVSVRRPIRVGVATTGDEVVDYRRELRPGQIYNSNALAVAAALSGSTGTFALGPAGLGDSALELQHLGVLPDDLAETESALARCTDLDVVVVTGGVSMGEFDHVPRAAAQAGFQPLFHKVRMKPGKPVWFGKHSAGTLMLGLPGNPVSSLVGTLLFVQPLVRGLQVGALTPPGFIQLPLEGDVRNGGRLPLFVPARVVRRAAGFSVMPLTTSGSGDVTRFSFCQALLRVLPGDALKKGELVQVLLPFNP</sequence>
<evidence type="ECO:0000256" key="5">
    <source>
        <dbReference type="ARBA" id="ARBA00047317"/>
    </source>
</evidence>
<reference evidence="8" key="1">
    <citation type="submission" date="2021-03" db="EMBL/GenBank/DDBJ databases">
        <authorList>
            <person name="Wang G."/>
        </authorList>
    </citation>
    <scope>NUCLEOTIDE SEQUENCE</scope>
    <source>
        <strain evidence="8">KCTC 12899</strain>
    </source>
</reference>
<dbReference type="SMART" id="SM00852">
    <property type="entry name" value="MoCF_biosynth"/>
    <property type="match status" value="1"/>
</dbReference>
<dbReference type="Pfam" id="PF03453">
    <property type="entry name" value="MoeA_N"/>
    <property type="match status" value="1"/>
</dbReference>
<dbReference type="InterPro" id="IPR036425">
    <property type="entry name" value="MoaB/Mog-like_dom_sf"/>
</dbReference>
<evidence type="ECO:0000259" key="7">
    <source>
        <dbReference type="SMART" id="SM00852"/>
    </source>
</evidence>